<protein>
    <submittedName>
        <fullName evidence="1">Transcriptional regulator</fullName>
    </submittedName>
</protein>
<dbReference type="Gene3D" id="1.10.260.40">
    <property type="entry name" value="lambda repressor-like DNA-binding domains"/>
    <property type="match status" value="1"/>
</dbReference>
<dbReference type="SUPFAM" id="SSF47413">
    <property type="entry name" value="lambda repressor-like DNA-binding domains"/>
    <property type="match status" value="1"/>
</dbReference>
<dbReference type="CDD" id="cd00093">
    <property type="entry name" value="HTH_XRE"/>
    <property type="match status" value="1"/>
</dbReference>
<reference evidence="1 2" key="1">
    <citation type="submission" date="2019-07" db="EMBL/GenBank/DDBJ databases">
        <title>Whole genome shotgun sequence of Skermanella aerolata NBRC 106429.</title>
        <authorList>
            <person name="Hosoyama A."/>
            <person name="Uohara A."/>
            <person name="Ohji S."/>
            <person name="Ichikawa N."/>
        </authorList>
    </citation>
    <scope>NUCLEOTIDE SEQUENCE [LARGE SCALE GENOMIC DNA]</scope>
    <source>
        <strain evidence="1 2">NBRC 106429</strain>
    </source>
</reference>
<dbReference type="EMBL" id="BJYZ01000020">
    <property type="protein sequence ID" value="GEO40159.1"/>
    <property type="molecule type" value="Genomic_DNA"/>
</dbReference>
<comment type="caution">
    <text evidence="1">The sequence shown here is derived from an EMBL/GenBank/DDBJ whole genome shotgun (WGS) entry which is preliminary data.</text>
</comment>
<dbReference type="Proteomes" id="UP000321523">
    <property type="component" value="Unassembled WGS sequence"/>
</dbReference>
<evidence type="ECO:0000313" key="2">
    <source>
        <dbReference type="Proteomes" id="UP000321523"/>
    </source>
</evidence>
<evidence type="ECO:0000313" key="1">
    <source>
        <dbReference type="EMBL" id="GEO40159.1"/>
    </source>
</evidence>
<gene>
    <name evidence="1" type="ORF">SAE02_43070</name>
</gene>
<organism evidence="1 2">
    <name type="scientific">Skermanella aerolata</name>
    <dbReference type="NCBI Taxonomy" id="393310"/>
    <lineage>
        <taxon>Bacteria</taxon>
        <taxon>Pseudomonadati</taxon>
        <taxon>Pseudomonadota</taxon>
        <taxon>Alphaproteobacteria</taxon>
        <taxon>Rhodospirillales</taxon>
        <taxon>Azospirillaceae</taxon>
        <taxon>Skermanella</taxon>
    </lineage>
</organism>
<name>A0A512DUL7_9PROT</name>
<accession>A0A512DUL7</accession>
<dbReference type="InterPro" id="IPR010982">
    <property type="entry name" value="Lambda_DNA-bd_dom_sf"/>
</dbReference>
<dbReference type="OrthoDB" id="461984at2"/>
<dbReference type="AlphaFoldDB" id="A0A512DUL7"/>
<dbReference type="InterPro" id="IPR001387">
    <property type="entry name" value="Cro/C1-type_HTH"/>
</dbReference>
<proteinExistence type="predicted"/>
<sequence length="85" mass="8959">MTNPDDAGLSDAALAILRPVTLAKRARVVAGLSQGTFADTYGIPIGTLRDWEQRRSEPDATAVAYLTAITNDPVAVAIAYRKSAA</sequence>
<dbReference type="RefSeq" id="WP_044429670.1">
    <property type="nucleotide sequence ID" value="NZ_BJYZ01000020.1"/>
</dbReference>
<dbReference type="GO" id="GO:0003677">
    <property type="term" value="F:DNA binding"/>
    <property type="evidence" value="ECO:0007669"/>
    <property type="project" value="InterPro"/>
</dbReference>
<keyword evidence="2" id="KW-1185">Reference proteome</keyword>